<reference evidence="3" key="2">
    <citation type="journal article" date="2023" name="Microbiol Resour">
        <title>Decontamination and Annotation of the Draft Genome Sequence of the Oomycete Lagenidium giganteum ARSEF 373.</title>
        <authorList>
            <person name="Morgan W.R."/>
            <person name="Tartar A."/>
        </authorList>
    </citation>
    <scope>NUCLEOTIDE SEQUENCE</scope>
    <source>
        <strain evidence="3">ARSEF 373</strain>
    </source>
</reference>
<evidence type="ECO:0000256" key="1">
    <source>
        <dbReference type="SAM" id="MobiDB-lite"/>
    </source>
</evidence>
<evidence type="ECO:0000259" key="2">
    <source>
        <dbReference type="Pfam" id="PF22936"/>
    </source>
</evidence>
<dbReference type="Pfam" id="PF22936">
    <property type="entry name" value="Pol_BBD"/>
    <property type="match status" value="1"/>
</dbReference>
<feature type="compositionally biased region" description="Basic and acidic residues" evidence="1">
    <location>
        <begin position="505"/>
        <end position="535"/>
    </location>
</feature>
<feature type="domain" description="Retrovirus-related Pol polyprotein from transposon TNT 1-94-like beta-barrel" evidence="2">
    <location>
        <begin position="229"/>
        <end position="313"/>
    </location>
</feature>
<gene>
    <name evidence="3" type="ORF">N0F65_000218</name>
</gene>
<evidence type="ECO:0000313" key="4">
    <source>
        <dbReference type="Proteomes" id="UP001146120"/>
    </source>
</evidence>
<feature type="region of interest" description="Disordered" evidence="1">
    <location>
        <begin position="469"/>
        <end position="560"/>
    </location>
</feature>
<dbReference type="Proteomes" id="UP001146120">
    <property type="component" value="Unassembled WGS sequence"/>
</dbReference>
<keyword evidence="4" id="KW-1185">Reference proteome</keyword>
<accession>A0AAV2YH90</accession>
<feature type="compositionally biased region" description="Basic and acidic residues" evidence="1">
    <location>
        <begin position="469"/>
        <end position="482"/>
    </location>
</feature>
<organism evidence="3 4">
    <name type="scientific">Lagenidium giganteum</name>
    <dbReference type="NCBI Taxonomy" id="4803"/>
    <lineage>
        <taxon>Eukaryota</taxon>
        <taxon>Sar</taxon>
        <taxon>Stramenopiles</taxon>
        <taxon>Oomycota</taxon>
        <taxon>Peronosporomycetes</taxon>
        <taxon>Pythiales</taxon>
        <taxon>Pythiaceae</taxon>
    </lineage>
</organism>
<sequence length="643" mass="72568">MSNSVTSSSARAREQDLDGDVGRTEGLPYGWDGKDWRTYKWKMCTIFREHGLIDIVEKKALRKDVPEERRPAFDKREVKIMRMIGTTVPTDKLQQIDMYETGSDMWAALCELYEKRQNTAIRQSVIRRLVDELRDMRYEYTVHDVDMLELLLTSLPRQREYDLLRGTVQYGGGASHTPASLRELILEAAMRQERESSRGGKPDRKSIGTERQKGNVNDGEPIVSDGEWWCFDGGSNTHMVGNRDYFVSMEPIDSSGGNVHGLAQAMAIQAEGIGTVSLVTEVDGERVQVFVDDVLYVPTARHGLLSPGLAKEQAFEIAFDEATMEFTLSKDEQTVLRANLKQGTWGFRTGNPTERPKDESVIKRVMNYTAADGGMMLTQRQAKPCDACHVGKQRQKKRKQRLDRGLTAPNQIIYADLLCPSANNGTRKQASVVNALMRQFVLINAKLTQRLDHHTAMIMAMATMMGDVSDHGNARQGEHACNHTDPTGSLRESEDAEEEPTTVDGDVKVRRIGAHDQIGETHDKGTRKRQERDGTPSENQHNELGTHVQHAEKKIERENLTDTEKKDFDVKEIKIMRLVGTAIPTARLQQVDKHYTGSDMWSALCEIYEKRQNPMIKQSVILRLQDEIKILTCSGSGDVEIYV</sequence>
<feature type="compositionally biased region" description="Basic and acidic residues" evidence="1">
    <location>
        <begin position="191"/>
        <end position="213"/>
    </location>
</feature>
<evidence type="ECO:0000313" key="3">
    <source>
        <dbReference type="EMBL" id="DAZ92434.1"/>
    </source>
</evidence>
<dbReference type="InterPro" id="IPR054722">
    <property type="entry name" value="PolX-like_BBD"/>
</dbReference>
<feature type="compositionally biased region" description="Basic and acidic residues" evidence="1">
    <location>
        <begin position="549"/>
        <end position="560"/>
    </location>
</feature>
<dbReference type="EMBL" id="DAKRPA010000436">
    <property type="protein sequence ID" value="DAZ92434.1"/>
    <property type="molecule type" value="Genomic_DNA"/>
</dbReference>
<reference evidence="3" key="1">
    <citation type="submission" date="2022-11" db="EMBL/GenBank/DDBJ databases">
        <authorList>
            <person name="Morgan W.R."/>
            <person name="Tartar A."/>
        </authorList>
    </citation>
    <scope>NUCLEOTIDE SEQUENCE</scope>
    <source>
        <strain evidence="3">ARSEF 373</strain>
    </source>
</reference>
<feature type="region of interest" description="Disordered" evidence="1">
    <location>
        <begin position="191"/>
        <end position="219"/>
    </location>
</feature>
<protein>
    <recommendedName>
        <fullName evidence="2">Retrovirus-related Pol polyprotein from transposon TNT 1-94-like beta-barrel domain-containing protein</fullName>
    </recommendedName>
</protein>
<comment type="caution">
    <text evidence="3">The sequence shown here is derived from an EMBL/GenBank/DDBJ whole genome shotgun (WGS) entry which is preliminary data.</text>
</comment>
<dbReference type="AlphaFoldDB" id="A0AAV2YH90"/>
<proteinExistence type="predicted"/>
<name>A0AAV2YH90_9STRA</name>